<reference evidence="1" key="2">
    <citation type="submission" date="2020-11" db="EMBL/GenBank/DDBJ databases">
        <authorList>
            <person name="McCartney M.A."/>
            <person name="Auch B."/>
            <person name="Kono T."/>
            <person name="Mallez S."/>
            <person name="Becker A."/>
            <person name="Gohl D.M."/>
            <person name="Silverstein K.A.T."/>
            <person name="Koren S."/>
            <person name="Bechman K.B."/>
            <person name="Herman A."/>
            <person name="Abrahante J.E."/>
            <person name="Garbe J."/>
        </authorList>
    </citation>
    <scope>NUCLEOTIDE SEQUENCE</scope>
    <source>
        <strain evidence="1">Duluth1</strain>
        <tissue evidence="1">Whole animal</tissue>
    </source>
</reference>
<reference evidence="1" key="1">
    <citation type="journal article" date="2019" name="bioRxiv">
        <title>The Genome of the Zebra Mussel, Dreissena polymorpha: A Resource for Invasive Species Research.</title>
        <authorList>
            <person name="McCartney M.A."/>
            <person name="Auch B."/>
            <person name="Kono T."/>
            <person name="Mallez S."/>
            <person name="Zhang Y."/>
            <person name="Obille A."/>
            <person name="Becker A."/>
            <person name="Abrahante J.E."/>
            <person name="Garbe J."/>
            <person name="Badalamenti J.P."/>
            <person name="Herman A."/>
            <person name="Mangelson H."/>
            <person name="Liachko I."/>
            <person name="Sullivan S."/>
            <person name="Sone E.D."/>
            <person name="Koren S."/>
            <person name="Silverstein K.A.T."/>
            <person name="Beckman K.B."/>
            <person name="Gohl D.M."/>
        </authorList>
    </citation>
    <scope>NUCLEOTIDE SEQUENCE</scope>
    <source>
        <strain evidence="1">Duluth1</strain>
        <tissue evidence="1">Whole animal</tissue>
    </source>
</reference>
<dbReference type="AlphaFoldDB" id="A0A9D4IET6"/>
<comment type="caution">
    <text evidence="1">The sequence shown here is derived from an EMBL/GenBank/DDBJ whole genome shotgun (WGS) entry which is preliminary data.</text>
</comment>
<protein>
    <submittedName>
        <fullName evidence="1">Uncharacterized protein</fullName>
    </submittedName>
</protein>
<keyword evidence="2" id="KW-1185">Reference proteome</keyword>
<evidence type="ECO:0000313" key="1">
    <source>
        <dbReference type="EMBL" id="KAH3772716.1"/>
    </source>
</evidence>
<proteinExistence type="predicted"/>
<evidence type="ECO:0000313" key="2">
    <source>
        <dbReference type="Proteomes" id="UP000828390"/>
    </source>
</evidence>
<sequence>MHDRNLLATNKCLARTRRYGTVLHFYDRKRPFKSVAVFIYADSIGPRGSEGKLAVVIGDSMSVYVRVSHYRAGLDILSLDSVRPLAGGSRG</sequence>
<dbReference type="Proteomes" id="UP000828390">
    <property type="component" value="Unassembled WGS sequence"/>
</dbReference>
<organism evidence="1 2">
    <name type="scientific">Dreissena polymorpha</name>
    <name type="common">Zebra mussel</name>
    <name type="synonym">Mytilus polymorpha</name>
    <dbReference type="NCBI Taxonomy" id="45954"/>
    <lineage>
        <taxon>Eukaryota</taxon>
        <taxon>Metazoa</taxon>
        <taxon>Spiralia</taxon>
        <taxon>Lophotrochozoa</taxon>
        <taxon>Mollusca</taxon>
        <taxon>Bivalvia</taxon>
        <taxon>Autobranchia</taxon>
        <taxon>Heteroconchia</taxon>
        <taxon>Euheterodonta</taxon>
        <taxon>Imparidentia</taxon>
        <taxon>Neoheterodontei</taxon>
        <taxon>Myida</taxon>
        <taxon>Dreissenoidea</taxon>
        <taxon>Dreissenidae</taxon>
        <taxon>Dreissena</taxon>
    </lineage>
</organism>
<dbReference type="EMBL" id="JAIWYP010000009">
    <property type="protein sequence ID" value="KAH3772716.1"/>
    <property type="molecule type" value="Genomic_DNA"/>
</dbReference>
<accession>A0A9D4IET6</accession>
<name>A0A9D4IET6_DREPO</name>
<gene>
    <name evidence="1" type="ORF">DPMN_174060</name>
</gene>